<organism evidence="2 3">
    <name type="scientific">Aquisalinus flavus</name>
    <dbReference type="NCBI Taxonomy" id="1526572"/>
    <lineage>
        <taxon>Bacteria</taxon>
        <taxon>Pseudomonadati</taxon>
        <taxon>Pseudomonadota</taxon>
        <taxon>Alphaproteobacteria</taxon>
        <taxon>Parvularculales</taxon>
        <taxon>Parvularculaceae</taxon>
        <taxon>Aquisalinus</taxon>
    </lineage>
</organism>
<evidence type="ECO:0000256" key="1">
    <source>
        <dbReference type="SAM" id="Phobius"/>
    </source>
</evidence>
<keyword evidence="3" id="KW-1185">Reference proteome</keyword>
<dbReference type="EMBL" id="BMGH01000001">
    <property type="protein sequence ID" value="GGD07907.1"/>
    <property type="molecule type" value="Genomic_DNA"/>
</dbReference>
<dbReference type="AlphaFoldDB" id="A0A8J2Y7W4"/>
<keyword evidence="1" id="KW-0812">Transmembrane</keyword>
<dbReference type="Proteomes" id="UP000613582">
    <property type="component" value="Unassembled WGS sequence"/>
</dbReference>
<feature type="transmembrane region" description="Helical" evidence="1">
    <location>
        <begin position="27"/>
        <end position="59"/>
    </location>
</feature>
<keyword evidence="1" id="KW-0472">Membrane</keyword>
<reference evidence="2" key="2">
    <citation type="submission" date="2020-09" db="EMBL/GenBank/DDBJ databases">
        <authorList>
            <person name="Sun Q."/>
            <person name="Zhou Y."/>
        </authorList>
    </citation>
    <scope>NUCLEOTIDE SEQUENCE</scope>
    <source>
        <strain evidence="2">CGMCC 1.12921</strain>
    </source>
</reference>
<keyword evidence="1" id="KW-1133">Transmembrane helix</keyword>
<comment type="caution">
    <text evidence="2">The sequence shown here is derived from an EMBL/GenBank/DDBJ whole genome shotgun (WGS) entry which is preliminary data.</text>
</comment>
<name>A0A8J2Y7W4_9PROT</name>
<proteinExistence type="predicted"/>
<sequence>MNSAPVTRQSFSASDLVKKAASGLMDVVLFVVVLCFTGVAMIAVAIVAPLAVGISALIGRHRETRSSWKRVKAG</sequence>
<evidence type="ECO:0000313" key="2">
    <source>
        <dbReference type="EMBL" id="GGD07907.1"/>
    </source>
</evidence>
<accession>A0A8J2Y7W4</accession>
<protein>
    <submittedName>
        <fullName evidence="2">Uncharacterized protein</fullName>
    </submittedName>
</protein>
<evidence type="ECO:0000313" key="3">
    <source>
        <dbReference type="Proteomes" id="UP000613582"/>
    </source>
</evidence>
<dbReference type="RefSeq" id="WP_188158925.1">
    <property type="nucleotide sequence ID" value="NZ_BMGH01000001.1"/>
</dbReference>
<gene>
    <name evidence="2" type="ORF">GCM10011342_15970</name>
</gene>
<reference evidence="2" key="1">
    <citation type="journal article" date="2014" name="Int. J. Syst. Evol. Microbiol.">
        <title>Complete genome sequence of Corynebacterium casei LMG S-19264T (=DSM 44701T), isolated from a smear-ripened cheese.</title>
        <authorList>
            <consortium name="US DOE Joint Genome Institute (JGI-PGF)"/>
            <person name="Walter F."/>
            <person name="Albersmeier A."/>
            <person name="Kalinowski J."/>
            <person name="Ruckert C."/>
        </authorList>
    </citation>
    <scope>NUCLEOTIDE SEQUENCE</scope>
    <source>
        <strain evidence="2">CGMCC 1.12921</strain>
    </source>
</reference>